<dbReference type="Proteomes" id="UP000199548">
    <property type="component" value="Unassembled WGS sequence"/>
</dbReference>
<evidence type="ECO:0000313" key="2">
    <source>
        <dbReference type="Proteomes" id="UP000199548"/>
    </source>
</evidence>
<name>A0A1I3WLA3_9BURK</name>
<proteinExistence type="predicted"/>
<dbReference type="STRING" id="420953.SAMN05192543_1261"/>
<dbReference type="AlphaFoldDB" id="A0A1I3WLA3"/>
<reference evidence="1 2" key="1">
    <citation type="submission" date="2016-10" db="EMBL/GenBank/DDBJ databases">
        <authorList>
            <person name="de Groot N.N."/>
        </authorList>
    </citation>
    <scope>NUCLEOTIDE SEQUENCE [LARGE SCALE GENOMIC DNA]</scope>
    <source>
        <strain evidence="1 2">LMG 23650</strain>
    </source>
</reference>
<evidence type="ECO:0000313" key="1">
    <source>
        <dbReference type="EMBL" id="SFK07231.1"/>
    </source>
</evidence>
<accession>A0A1I3WLA3</accession>
<evidence type="ECO:0008006" key="3">
    <source>
        <dbReference type="Google" id="ProtNLM"/>
    </source>
</evidence>
<sequence length="303" mass="34063">MRIDGVERAASNRTESDIQWTLAIDGGFVRGNRESECSSFEVLTGRLATRGRAPHVFAFVRNELPSAAERLATLVRSVTGSTHPKLSFITDGANGLQAIASRLPFPVESVLDWFHISMRVRYLEQIVAGLRAITETEKAAKSTLVARIKKLRWCFWHANVQKAESRMREILLICRIVVPETPKFSESLAQLDYRTRELVAYVESNGGSTIPYGRRYRGGSSISTAMAESAVNQVLNHRMCKRQQMRWSSRGAHLLAQVRCAVINGDLNERLTLFRQRMNELPADVAGFLSQLQRVEESLPQGF</sequence>
<dbReference type="EMBL" id="FOQU01000026">
    <property type="protein sequence ID" value="SFK07231.1"/>
    <property type="molecule type" value="Genomic_DNA"/>
</dbReference>
<gene>
    <name evidence="1" type="ORF">SAMN05192543_1261</name>
</gene>
<protein>
    <recommendedName>
        <fullName evidence="3">Transposase</fullName>
    </recommendedName>
</protein>
<organism evidence="1 2">
    <name type="scientific">Paraburkholderia megapolitana</name>
    <dbReference type="NCBI Taxonomy" id="420953"/>
    <lineage>
        <taxon>Bacteria</taxon>
        <taxon>Pseudomonadati</taxon>
        <taxon>Pseudomonadota</taxon>
        <taxon>Betaproteobacteria</taxon>
        <taxon>Burkholderiales</taxon>
        <taxon>Burkholderiaceae</taxon>
        <taxon>Paraburkholderia</taxon>
    </lineage>
</organism>
<keyword evidence="2" id="KW-1185">Reference proteome</keyword>